<dbReference type="Proteomes" id="UP000029629">
    <property type="component" value="Unassembled WGS sequence"/>
</dbReference>
<gene>
    <name evidence="1" type="ORF">HMPREF2130_04125</name>
</gene>
<dbReference type="GeneID" id="93427754"/>
<protein>
    <recommendedName>
        <fullName evidence="3">Molybdenum ABC transporter ATP-binding protein</fullName>
    </recommendedName>
</protein>
<name>A0A095Z991_9BURK</name>
<accession>A0A095Z991</accession>
<reference evidence="1 2" key="1">
    <citation type="submission" date="2014-07" db="EMBL/GenBank/DDBJ databases">
        <authorList>
            <person name="McCorrison J."/>
            <person name="Sanka R."/>
            <person name="Torralba M."/>
            <person name="Gillis M."/>
            <person name="Haft D.H."/>
            <person name="Methe B."/>
            <person name="Sutton G."/>
            <person name="Nelson K.E."/>
        </authorList>
    </citation>
    <scope>NUCLEOTIDE SEQUENCE [LARGE SCALE GENOMIC DNA]</scope>
    <source>
        <strain evidence="1 2">DNF00040</strain>
    </source>
</reference>
<evidence type="ECO:0008006" key="3">
    <source>
        <dbReference type="Google" id="ProtNLM"/>
    </source>
</evidence>
<dbReference type="OrthoDB" id="6050629at2"/>
<dbReference type="eggNOG" id="COG1618">
    <property type="taxonomic scope" value="Bacteria"/>
</dbReference>
<comment type="caution">
    <text evidence="1">The sequence shown here is derived from an EMBL/GenBank/DDBJ whole genome shotgun (WGS) entry which is preliminary data.</text>
</comment>
<sequence length="171" mass="18290">MKNKPLAVIVFEDDGNEAVMTMWNAVAAMKQRQLRVGGLLNKKDAAGGYIGEVICSVNDDREYTILVSRGAGASGCRLDSVALAESSEVPREALDQGVDVLVINKFGVAEAEGNGLLAEMTRAASEGVPVLAAVHQKYADAWRSYSGDLGVELFPMVEEVMAWLDAQLAED</sequence>
<dbReference type="EMBL" id="JRNI01000015">
    <property type="protein sequence ID" value="KGF31305.1"/>
    <property type="molecule type" value="Genomic_DNA"/>
</dbReference>
<evidence type="ECO:0000313" key="2">
    <source>
        <dbReference type="Proteomes" id="UP000029629"/>
    </source>
</evidence>
<keyword evidence="2" id="KW-1185">Reference proteome</keyword>
<dbReference type="InterPro" id="IPR018912">
    <property type="entry name" value="DUF2478"/>
</dbReference>
<organism evidence="1 2">
    <name type="scientific">Oligella urethralis DNF00040</name>
    <dbReference type="NCBI Taxonomy" id="1401065"/>
    <lineage>
        <taxon>Bacteria</taxon>
        <taxon>Pseudomonadati</taxon>
        <taxon>Pseudomonadota</taxon>
        <taxon>Betaproteobacteria</taxon>
        <taxon>Burkholderiales</taxon>
        <taxon>Alcaligenaceae</taxon>
        <taxon>Oligella</taxon>
    </lineage>
</organism>
<dbReference type="RefSeq" id="WP_018026158.1">
    <property type="nucleotide sequence ID" value="NZ_JRNI01000015.1"/>
</dbReference>
<evidence type="ECO:0000313" key="1">
    <source>
        <dbReference type="EMBL" id="KGF31305.1"/>
    </source>
</evidence>
<dbReference type="AlphaFoldDB" id="A0A095Z991"/>
<dbReference type="Pfam" id="PF10649">
    <property type="entry name" value="DUF2478"/>
    <property type="match status" value="1"/>
</dbReference>
<proteinExistence type="predicted"/>